<dbReference type="InterPro" id="IPR004162">
    <property type="entry name" value="SINA-like_animal"/>
</dbReference>
<dbReference type="UniPathway" id="UPA00143"/>
<proteinExistence type="predicted"/>
<dbReference type="SUPFAM" id="SSF57850">
    <property type="entry name" value="RING/U-box"/>
    <property type="match status" value="1"/>
</dbReference>
<evidence type="ECO:0000256" key="1">
    <source>
        <dbReference type="ARBA" id="ARBA00022723"/>
    </source>
</evidence>
<dbReference type="InterPro" id="IPR001841">
    <property type="entry name" value="Znf_RING"/>
</dbReference>
<evidence type="ECO:0000256" key="4">
    <source>
        <dbReference type="PROSITE-ProRule" id="PRU00175"/>
    </source>
</evidence>
<evidence type="ECO:0000259" key="5">
    <source>
        <dbReference type="PROSITE" id="PS50089"/>
    </source>
</evidence>
<evidence type="ECO:0000256" key="3">
    <source>
        <dbReference type="ARBA" id="ARBA00022833"/>
    </source>
</evidence>
<protein>
    <recommendedName>
        <fullName evidence="5">RING-type domain-containing protein</fullName>
    </recommendedName>
</protein>
<dbReference type="GO" id="GO:0005737">
    <property type="term" value="C:cytoplasm"/>
    <property type="evidence" value="ECO:0007669"/>
    <property type="project" value="TreeGrafter"/>
</dbReference>
<dbReference type="InterPro" id="IPR013083">
    <property type="entry name" value="Znf_RING/FYVE/PHD"/>
</dbReference>
<keyword evidence="2 4" id="KW-0863">Zinc-finger</keyword>
<dbReference type="InterPro" id="IPR049548">
    <property type="entry name" value="Sina-like_RING"/>
</dbReference>
<dbReference type="GO" id="GO:0061630">
    <property type="term" value="F:ubiquitin protein ligase activity"/>
    <property type="evidence" value="ECO:0007669"/>
    <property type="project" value="TreeGrafter"/>
</dbReference>
<dbReference type="GO" id="GO:0043161">
    <property type="term" value="P:proteasome-mediated ubiquitin-dependent protein catabolic process"/>
    <property type="evidence" value="ECO:0007669"/>
    <property type="project" value="TreeGrafter"/>
</dbReference>
<feature type="domain" description="RING-type" evidence="5">
    <location>
        <begin position="22"/>
        <end position="57"/>
    </location>
</feature>
<accession>A0A1B6KH73</accession>
<sequence length="261" mass="29979">MDEISHKNFKQIASKLQRVVECPVCLGPLRPPVSLCDRGHGVCPECKKTLQQCPLCRSPYSNTVSPLTLNQILEALPRRCRYEPRGCLVTFWAGEDHEQFCCYRSTKCRVFGCVWYEAVQDILAHIRDSHSPPYNVLETQHQFFSYPNFDPNKESKAYTPIVISNTLLWQVTQMDLSRRKLLITFYQLPLERSQDELFVVVSLEKDSFQFQYTVRVSKRDEGDEDINSLDSVMAVPQSMLPKLIQTPGGLVSSLKVIKITK</sequence>
<dbReference type="PROSITE" id="PS50089">
    <property type="entry name" value="ZF_RING_2"/>
    <property type="match status" value="1"/>
</dbReference>
<dbReference type="GO" id="GO:0031624">
    <property type="term" value="F:ubiquitin conjugating enzyme binding"/>
    <property type="evidence" value="ECO:0007669"/>
    <property type="project" value="TreeGrafter"/>
</dbReference>
<organism evidence="6">
    <name type="scientific">Graphocephala atropunctata</name>
    <dbReference type="NCBI Taxonomy" id="36148"/>
    <lineage>
        <taxon>Eukaryota</taxon>
        <taxon>Metazoa</taxon>
        <taxon>Ecdysozoa</taxon>
        <taxon>Arthropoda</taxon>
        <taxon>Hexapoda</taxon>
        <taxon>Insecta</taxon>
        <taxon>Pterygota</taxon>
        <taxon>Neoptera</taxon>
        <taxon>Paraneoptera</taxon>
        <taxon>Hemiptera</taxon>
        <taxon>Auchenorrhyncha</taxon>
        <taxon>Membracoidea</taxon>
        <taxon>Cicadellidae</taxon>
        <taxon>Cicadellinae</taxon>
        <taxon>Cicadellini</taxon>
        <taxon>Graphocephala</taxon>
    </lineage>
</organism>
<dbReference type="PANTHER" id="PTHR45877">
    <property type="entry name" value="E3 UBIQUITIN-PROTEIN LIGASE SIAH2"/>
    <property type="match status" value="1"/>
</dbReference>
<dbReference type="EMBL" id="GEBQ01029208">
    <property type="protein sequence ID" value="JAT10769.1"/>
    <property type="molecule type" value="Transcribed_RNA"/>
</dbReference>
<dbReference type="GO" id="GO:0016567">
    <property type="term" value="P:protein ubiquitination"/>
    <property type="evidence" value="ECO:0007669"/>
    <property type="project" value="UniProtKB-UniPathway"/>
</dbReference>
<evidence type="ECO:0000256" key="2">
    <source>
        <dbReference type="ARBA" id="ARBA00022771"/>
    </source>
</evidence>
<keyword evidence="1" id="KW-0479">Metal-binding</keyword>
<keyword evidence="3" id="KW-0862">Zinc</keyword>
<dbReference type="Pfam" id="PF21362">
    <property type="entry name" value="Sina_RING"/>
    <property type="match status" value="1"/>
</dbReference>
<reference evidence="6" key="1">
    <citation type="submission" date="2015-11" db="EMBL/GenBank/DDBJ databases">
        <title>De novo transcriptome assembly of four potential Pierce s Disease insect vectors from Arizona vineyards.</title>
        <authorList>
            <person name="Tassone E.E."/>
        </authorList>
    </citation>
    <scope>NUCLEOTIDE SEQUENCE</scope>
</reference>
<name>A0A1B6KH73_9HEMI</name>
<dbReference type="GO" id="GO:0008270">
    <property type="term" value="F:zinc ion binding"/>
    <property type="evidence" value="ECO:0007669"/>
    <property type="project" value="UniProtKB-KW"/>
</dbReference>
<dbReference type="AlphaFoldDB" id="A0A1B6KH73"/>
<gene>
    <name evidence="6" type="ORF">g.9269</name>
</gene>
<dbReference type="PANTHER" id="PTHR45877:SF2">
    <property type="entry name" value="E3 UBIQUITIN-PROTEIN LIGASE SINA-RELATED"/>
    <property type="match status" value="1"/>
</dbReference>
<dbReference type="Gene3D" id="3.30.40.10">
    <property type="entry name" value="Zinc/RING finger domain, C3HC4 (zinc finger)"/>
    <property type="match status" value="2"/>
</dbReference>
<dbReference type="SUPFAM" id="SSF49599">
    <property type="entry name" value="TRAF domain-like"/>
    <property type="match status" value="1"/>
</dbReference>
<evidence type="ECO:0000313" key="6">
    <source>
        <dbReference type="EMBL" id="JAT10769.1"/>
    </source>
</evidence>